<name>A0A1G8H5Z3_9FLAO</name>
<dbReference type="PANTHER" id="PTHR22916">
    <property type="entry name" value="GLYCOSYLTRANSFERASE"/>
    <property type="match status" value="1"/>
</dbReference>
<dbReference type="RefSeq" id="WP_089856379.1">
    <property type="nucleotide sequence ID" value="NZ_FNDW01000003.1"/>
</dbReference>
<protein>
    <submittedName>
        <fullName evidence="4">Glycosyltransferase involved in cell wall bisynthesis</fullName>
    </submittedName>
</protein>
<feature type="domain" description="Glycosyltransferase 2-like" evidence="3">
    <location>
        <begin position="4"/>
        <end position="129"/>
    </location>
</feature>
<keyword evidence="5" id="KW-1185">Reference proteome</keyword>
<dbReference type="OrthoDB" id="9788101at2"/>
<dbReference type="PANTHER" id="PTHR22916:SF51">
    <property type="entry name" value="GLYCOSYLTRANSFERASE EPSH-RELATED"/>
    <property type="match status" value="1"/>
</dbReference>
<evidence type="ECO:0000313" key="5">
    <source>
        <dbReference type="Proteomes" id="UP000198869"/>
    </source>
</evidence>
<accession>A0A1G8H5Z3</accession>
<dbReference type="EMBL" id="FNDW01000003">
    <property type="protein sequence ID" value="SDI02046.1"/>
    <property type="molecule type" value="Genomic_DNA"/>
</dbReference>
<evidence type="ECO:0000256" key="1">
    <source>
        <dbReference type="ARBA" id="ARBA00022676"/>
    </source>
</evidence>
<dbReference type="SUPFAM" id="SSF53448">
    <property type="entry name" value="Nucleotide-diphospho-sugar transferases"/>
    <property type="match status" value="1"/>
</dbReference>
<evidence type="ECO:0000256" key="2">
    <source>
        <dbReference type="ARBA" id="ARBA00022679"/>
    </source>
</evidence>
<evidence type="ECO:0000313" key="4">
    <source>
        <dbReference type="EMBL" id="SDI02046.1"/>
    </source>
</evidence>
<evidence type="ECO:0000259" key="3">
    <source>
        <dbReference type="Pfam" id="PF00535"/>
    </source>
</evidence>
<dbReference type="GO" id="GO:0016758">
    <property type="term" value="F:hexosyltransferase activity"/>
    <property type="evidence" value="ECO:0007669"/>
    <property type="project" value="UniProtKB-ARBA"/>
</dbReference>
<dbReference type="CDD" id="cd00761">
    <property type="entry name" value="Glyco_tranf_GTA_type"/>
    <property type="match status" value="1"/>
</dbReference>
<dbReference type="InterPro" id="IPR001173">
    <property type="entry name" value="Glyco_trans_2-like"/>
</dbReference>
<gene>
    <name evidence="4" type="ORF">SAMN05421846_103267</name>
</gene>
<dbReference type="STRING" id="311334.SAMN05421846_103267"/>
<dbReference type="AlphaFoldDB" id="A0A1G8H5Z3"/>
<proteinExistence type="predicted"/>
<dbReference type="Gene3D" id="3.90.550.10">
    <property type="entry name" value="Spore Coat Polysaccharide Biosynthesis Protein SpsA, Chain A"/>
    <property type="match status" value="1"/>
</dbReference>
<reference evidence="5" key="1">
    <citation type="submission" date="2016-10" db="EMBL/GenBank/DDBJ databases">
        <authorList>
            <person name="Varghese N."/>
            <person name="Submissions S."/>
        </authorList>
    </citation>
    <scope>NUCLEOTIDE SEQUENCE [LARGE SCALE GENOMIC DNA]</scope>
    <source>
        <strain evidence="5">DSM 17071</strain>
    </source>
</reference>
<keyword evidence="1" id="KW-0328">Glycosyltransferase</keyword>
<dbReference type="Proteomes" id="UP000198869">
    <property type="component" value="Unassembled WGS sequence"/>
</dbReference>
<dbReference type="InterPro" id="IPR029044">
    <property type="entry name" value="Nucleotide-diphossugar_trans"/>
</dbReference>
<sequence length="313" mass="36243">MTITVIIPVYNAEAFVEKAVNSAIQFPEVKEILLIDDGSKDNSFQICLKAAQQHDIVKVLQHADQKNHGVSASRNLGMDLATSEFVTFLDADDYYLPNRFDAERKYFQNPNIEGVYGAISTEFVTEKGKEIYLEKFLNDNLTTVYQEAEGLEVFEGLSEINKEHGTFFSMIALTIRKAALQRTGLRLNEKLKIGEDKDFIVKLSYLAYLKSGFISEPVAVRTGHENNTITKIRNYSSEYFYHQSLVFKSLYRWGKKQRKMPATALEVFRYKYLSSRIACMKGIEKYFNYIIYTIFNPKLLKTRYRYYALKNNQ</sequence>
<keyword evidence="2 4" id="KW-0808">Transferase</keyword>
<dbReference type="Pfam" id="PF00535">
    <property type="entry name" value="Glycos_transf_2"/>
    <property type="match status" value="1"/>
</dbReference>
<organism evidence="4 5">
    <name type="scientific">Chryseobacterium taeanense</name>
    <dbReference type="NCBI Taxonomy" id="311334"/>
    <lineage>
        <taxon>Bacteria</taxon>
        <taxon>Pseudomonadati</taxon>
        <taxon>Bacteroidota</taxon>
        <taxon>Flavobacteriia</taxon>
        <taxon>Flavobacteriales</taxon>
        <taxon>Weeksellaceae</taxon>
        <taxon>Chryseobacterium group</taxon>
        <taxon>Chryseobacterium</taxon>
    </lineage>
</organism>